<accession>A0A927C7I7</accession>
<proteinExistence type="predicted"/>
<dbReference type="Proteomes" id="UP000639396">
    <property type="component" value="Unassembled WGS sequence"/>
</dbReference>
<comment type="caution">
    <text evidence="1">The sequence shown here is derived from an EMBL/GenBank/DDBJ whole genome shotgun (WGS) entry which is preliminary data.</text>
</comment>
<organism evidence="1 2">
    <name type="scientific">Paenibacillus oceani</name>
    <dbReference type="NCBI Taxonomy" id="2772510"/>
    <lineage>
        <taxon>Bacteria</taxon>
        <taxon>Bacillati</taxon>
        <taxon>Bacillota</taxon>
        <taxon>Bacilli</taxon>
        <taxon>Bacillales</taxon>
        <taxon>Paenibacillaceae</taxon>
        <taxon>Paenibacillus</taxon>
    </lineage>
</organism>
<evidence type="ECO:0000313" key="1">
    <source>
        <dbReference type="EMBL" id="MBD2861578.1"/>
    </source>
</evidence>
<protein>
    <submittedName>
        <fullName evidence="1">Uncharacterized protein</fullName>
    </submittedName>
</protein>
<keyword evidence="2" id="KW-1185">Reference proteome</keyword>
<reference evidence="1" key="1">
    <citation type="submission" date="2020-09" db="EMBL/GenBank/DDBJ databases">
        <title>A novel bacterium of genus Paenibacillus, isolated from South China Sea.</title>
        <authorList>
            <person name="Huang H."/>
            <person name="Mo K."/>
            <person name="Hu Y."/>
        </authorList>
    </citation>
    <scope>NUCLEOTIDE SEQUENCE</scope>
    <source>
        <strain evidence="1">IB182363</strain>
    </source>
</reference>
<dbReference type="EMBL" id="JACXJA010000006">
    <property type="protein sequence ID" value="MBD2861578.1"/>
    <property type="molecule type" value="Genomic_DNA"/>
</dbReference>
<name>A0A927C7I7_9BACL</name>
<dbReference type="AlphaFoldDB" id="A0A927C7I7"/>
<gene>
    <name evidence="1" type="ORF">IDH45_06180</name>
</gene>
<evidence type="ECO:0000313" key="2">
    <source>
        <dbReference type="Proteomes" id="UP000639396"/>
    </source>
</evidence>
<sequence>MSFDKGLQIIQADVRLSIDGELLIEEPLCLDVGLPALLLSGLESTEPNRFASAREWKRMPFFVCGCGDPECRAHSFRVNHLGNGTAEWTLLEESQDGTSREQESFVVAAAQCREQLLELGERFLAYTSELDYRPYFPDTLPVVRELVERLKSAEDCRKMEAWAEHTPE</sequence>